<reference evidence="1 2" key="1">
    <citation type="submission" date="2019-07" db="EMBL/GenBank/DDBJ databases">
        <title>Genome sequence of Weissella cibaria GK1.</title>
        <authorList>
            <person name="Choi H.-J."/>
        </authorList>
    </citation>
    <scope>NUCLEOTIDE SEQUENCE [LARGE SCALE GENOMIC DNA]</scope>
    <source>
        <strain evidence="1 2">GK1</strain>
    </source>
</reference>
<proteinExistence type="predicted"/>
<dbReference type="RefSeq" id="WP_063084275.1">
    <property type="nucleotide sequence ID" value="NZ_CP041193.1"/>
</dbReference>
<accession>A0A9Q8JIT8</accession>
<protein>
    <submittedName>
        <fullName evidence="1">Uncharacterized protein</fullName>
    </submittedName>
</protein>
<sequence>MELVYKGKKITEPEAVDILNTGESRRLIQLVKSQYVKGDFPFSRDDWKRFSNEASNQVQAINQLRFLKGLPAWGKQYVLALNMTNDTQKRRYQAFIDCLNSLLENNEVPHEYLLHDWRELVGNINSNALDNGDTSTEDAKYVRDTLQEIDRQNINLNVLYWNLFKNTKYMSKARNGLLSTQDNAKHMLRDLVEADIRDDEQMVENLDDAKLADFISNLREKSIDFTDETFEQYKKAWNIRWLSVQMKSMIRTSNERFKKYGLKNVNRPKVQLNTALDVQDFIEMYGTPNFDFPFSLVSWMALGETLAGGNKVKALNMVEMKKLQIDFPEYADYLIDSVGRYDVSSFKNHLDAWGK</sequence>
<evidence type="ECO:0000313" key="2">
    <source>
        <dbReference type="Proteomes" id="UP000320012"/>
    </source>
</evidence>
<dbReference type="Proteomes" id="UP000320012">
    <property type="component" value="Unassembled WGS sequence"/>
</dbReference>
<dbReference type="AlphaFoldDB" id="A0A9Q8JIT8"/>
<dbReference type="EMBL" id="VNHC01000002">
    <property type="protein sequence ID" value="TVV27651.1"/>
    <property type="molecule type" value="Genomic_DNA"/>
</dbReference>
<name>A0A9Q8JIT8_9LACO</name>
<organism evidence="1 2">
    <name type="scientific">Weissella cibaria</name>
    <dbReference type="NCBI Taxonomy" id="137591"/>
    <lineage>
        <taxon>Bacteria</taxon>
        <taxon>Bacillati</taxon>
        <taxon>Bacillota</taxon>
        <taxon>Bacilli</taxon>
        <taxon>Lactobacillales</taxon>
        <taxon>Lactobacillaceae</taxon>
        <taxon>Weissella</taxon>
    </lineage>
</organism>
<evidence type="ECO:0000313" key="1">
    <source>
        <dbReference type="EMBL" id="TVV27651.1"/>
    </source>
</evidence>
<gene>
    <name evidence="1" type="ORF">FO435_07045</name>
</gene>
<comment type="caution">
    <text evidence="1">The sequence shown here is derived from an EMBL/GenBank/DDBJ whole genome shotgun (WGS) entry which is preliminary data.</text>
</comment>